<dbReference type="EMBL" id="JAYKXN010000008">
    <property type="protein sequence ID" value="KAK7265895.1"/>
    <property type="molecule type" value="Genomic_DNA"/>
</dbReference>
<dbReference type="Proteomes" id="UP001359559">
    <property type="component" value="Unassembled WGS sequence"/>
</dbReference>
<sequence length="85" mass="9842">MTAFDFKEAMVVTHKENRDSLHISSCQTKQPGDTLYFIYANNPLHSCSCIEKLPCHYRVRAVQMKCTRRNSYTKFGLLELLLVEA</sequence>
<keyword evidence="2" id="KW-1185">Reference proteome</keyword>
<protein>
    <submittedName>
        <fullName evidence="1">Uncharacterized protein</fullName>
    </submittedName>
</protein>
<dbReference type="AlphaFoldDB" id="A0AAN9F040"/>
<accession>A0AAN9F040</accession>
<proteinExistence type="predicted"/>
<name>A0AAN9F040_CLITE</name>
<organism evidence="1 2">
    <name type="scientific">Clitoria ternatea</name>
    <name type="common">Butterfly pea</name>
    <dbReference type="NCBI Taxonomy" id="43366"/>
    <lineage>
        <taxon>Eukaryota</taxon>
        <taxon>Viridiplantae</taxon>
        <taxon>Streptophyta</taxon>
        <taxon>Embryophyta</taxon>
        <taxon>Tracheophyta</taxon>
        <taxon>Spermatophyta</taxon>
        <taxon>Magnoliopsida</taxon>
        <taxon>eudicotyledons</taxon>
        <taxon>Gunneridae</taxon>
        <taxon>Pentapetalae</taxon>
        <taxon>rosids</taxon>
        <taxon>fabids</taxon>
        <taxon>Fabales</taxon>
        <taxon>Fabaceae</taxon>
        <taxon>Papilionoideae</taxon>
        <taxon>50 kb inversion clade</taxon>
        <taxon>NPAAA clade</taxon>
        <taxon>indigoferoid/millettioid clade</taxon>
        <taxon>Phaseoleae</taxon>
        <taxon>Clitoria</taxon>
    </lineage>
</organism>
<gene>
    <name evidence="1" type="ORF">RJT34_33520</name>
</gene>
<reference evidence="1 2" key="1">
    <citation type="submission" date="2024-01" db="EMBL/GenBank/DDBJ databases">
        <title>The genomes of 5 underutilized Papilionoideae crops provide insights into root nodulation and disease resistance.</title>
        <authorList>
            <person name="Yuan L."/>
        </authorList>
    </citation>
    <scope>NUCLEOTIDE SEQUENCE [LARGE SCALE GENOMIC DNA]</scope>
    <source>
        <strain evidence="1">LY-2023</strain>
        <tissue evidence="1">Leaf</tissue>
    </source>
</reference>
<evidence type="ECO:0000313" key="2">
    <source>
        <dbReference type="Proteomes" id="UP001359559"/>
    </source>
</evidence>
<comment type="caution">
    <text evidence="1">The sequence shown here is derived from an EMBL/GenBank/DDBJ whole genome shotgun (WGS) entry which is preliminary data.</text>
</comment>
<evidence type="ECO:0000313" key="1">
    <source>
        <dbReference type="EMBL" id="KAK7265895.1"/>
    </source>
</evidence>